<evidence type="ECO:0000313" key="1">
    <source>
        <dbReference type="EMBL" id="AJG23866.1"/>
    </source>
</evidence>
<sequence>MFLCAKAAARQMRGGGGGRIVNTASILFQCAKQFARHVPQFLS</sequence>
<dbReference type="InterPro" id="IPR036291">
    <property type="entry name" value="NAD(P)-bd_dom_sf"/>
</dbReference>
<dbReference type="Proteomes" id="UP000031843">
    <property type="component" value="Chromosome secondary"/>
</dbReference>
<protein>
    <submittedName>
        <fullName evidence="1">Uncharacterized protein</fullName>
    </submittedName>
</protein>
<dbReference type="KEGG" id="cbw:RR42_s2284"/>
<accession>A0A0C4YT70</accession>
<dbReference type="AlphaFoldDB" id="A0A0C4YT70"/>
<keyword evidence="2" id="KW-1185">Reference proteome</keyword>
<proteinExistence type="predicted"/>
<name>A0A0C4YT70_9BURK</name>
<reference evidence="1 2" key="1">
    <citation type="journal article" date="2015" name="Genome Announc.">
        <title>Complete Genome Sequence of Cupriavidus basilensis 4G11, Isolated from the Oak Ridge Field Research Center Site.</title>
        <authorList>
            <person name="Ray J."/>
            <person name="Waters R.J."/>
            <person name="Skerker J.M."/>
            <person name="Kuehl J.V."/>
            <person name="Price M.N."/>
            <person name="Huang J."/>
            <person name="Chakraborty R."/>
            <person name="Arkin A.P."/>
            <person name="Deutschbauer A."/>
        </authorList>
    </citation>
    <scope>NUCLEOTIDE SEQUENCE [LARGE SCALE GENOMIC DNA]</scope>
    <source>
        <strain evidence="1">4G11</strain>
    </source>
</reference>
<gene>
    <name evidence="1" type="ORF">RR42_s2284</name>
</gene>
<dbReference type="SUPFAM" id="SSF51735">
    <property type="entry name" value="NAD(P)-binding Rossmann-fold domains"/>
    <property type="match status" value="1"/>
</dbReference>
<organism evidence="1 2">
    <name type="scientific">Cupriavidus basilensis</name>
    <dbReference type="NCBI Taxonomy" id="68895"/>
    <lineage>
        <taxon>Bacteria</taxon>
        <taxon>Pseudomonadati</taxon>
        <taxon>Pseudomonadota</taxon>
        <taxon>Betaproteobacteria</taxon>
        <taxon>Burkholderiales</taxon>
        <taxon>Burkholderiaceae</taxon>
        <taxon>Cupriavidus</taxon>
    </lineage>
</organism>
<evidence type="ECO:0000313" key="2">
    <source>
        <dbReference type="Proteomes" id="UP000031843"/>
    </source>
</evidence>
<dbReference type="EMBL" id="CP010537">
    <property type="protein sequence ID" value="AJG23866.1"/>
    <property type="molecule type" value="Genomic_DNA"/>
</dbReference>